<keyword evidence="4" id="KW-0234">DNA repair</keyword>
<dbReference type="InterPro" id="IPR015943">
    <property type="entry name" value="WD40/YVTN_repeat-like_dom_sf"/>
</dbReference>
<comment type="caution">
    <text evidence="6">The sequence shown here is derived from an EMBL/GenBank/DDBJ whole genome shotgun (WGS) entry which is preliminary data.</text>
</comment>
<proteinExistence type="predicted"/>
<evidence type="ECO:0000256" key="4">
    <source>
        <dbReference type="ARBA" id="ARBA00023204"/>
    </source>
</evidence>
<evidence type="ECO:0000313" key="6">
    <source>
        <dbReference type="EMBL" id="KAK9710057.1"/>
    </source>
</evidence>
<dbReference type="InterPro" id="IPR020472">
    <property type="entry name" value="WD40_PAC1"/>
</dbReference>
<evidence type="ECO:0008006" key="8">
    <source>
        <dbReference type="Google" id="ProtNLM"/>
    </source>
</evidence>
<evidence type="ECO:0000256" key="5">
    <source>
        <dbReference type="PROSITE-ProRule" id="PRU00221"/>
    </source>
</evidence>
<name>A0ABR2VYA0_9FUNG</name>
<evidence type="ECO:0000256" key="2">
    <source>
        <dbReference type="ARBA" id="ARBA00022737"/>
    </source>
</evidence>
<feature type="repeat" description="WD" evidence="5">
    <location>
        <begin position="180"/>
        <end position="222"/>
    </location>
</feature>
<dbReference type="PRINTS" id="PR00320">
    <property type="entry name" value="GPROTEINBRPT"/>
</dbReference>
<dbReference type="PROSITE" id="PS50294">
    <property type="entry name" value="WD_REPEATS_REGION"/>
    <property type="match status" value="3"/>
</dbReference>
<feature type="repeat" description="WD" evidence="5">
    <location>
        <begin position="331"/>
        <end position="372"/>
    </location>
</feature>
<evidence type="ECO:0000313" key="7">
    <source>
        <dbReference type="Proteomes" id="UP001479436"/>
    </source>
</evidence>
<keyword evidence="3" id="KW-0227">DNA damage</keyword>
<protein>
    <recommendedName>
        <fullName evidence="8">DNA excision repair protein ERCC-8</fullName>
    </recommendedName>
</protein>
<reference evidence="6 7" key="1">
    <citation type="submission" date="2023-04" db="EMBL/GenBank/DDBJ databases">
        <title>Genome of Basidiobolus ranarum AG-B5.</title>
        <authorList>
            <person name="Stajich J.E."/>
            <person name="Carter-House D."/>
            <person name="Gryganskyi A."/>
        </authorList>
    </citation>
    <scope>NUCLEOTIDE SEQUENCE [LARGE SCALE GENOMIC DNA]</scope>
    <source>
        <strain evidence="6 7">AG-B5</strain>
    </source>
</reference>
<dbReference type="InterPro" id="IPR019775">
    <property type="entry name" value="WD40_repeat_CS"/>
</dbReference>
<dbReference type="PROSITE" id="PS00678">
    <property type="entry name" value="WD_REPEATS_1"/>
    <property type="match status" value="2"/>
</dbReference>
<feature type="repeat" description="WD" evidence="5">
    <location>
        <begin position="238"/>
        <end position="279"/>
    </location>
</feature>
<evidence type="ECO:0000256" key="1">
    <source>
        <dbReference type="ARBA" id="ARBA00022574"/>
    </source>
</evidence>
<organism evidence="6 7">
    <name type="scientific">Basidiobolus ranarum</name>
    <dbReference type="NCBI Taxonomy" id="34480"/>
    <lineage>
        <taxon>Eukaryota</taxon>
        <taxon>Fungi</taxon>
        <taxon>Fungi incertae sedis</taxon>
        <taxon>Zoopagomycota</taxon>
        <taxon>Entomophthoromycotina</taxon>
        <taxon>Basidiobolomycetes</taxon>
        <taxon>Basidiobolales</taxon>
        <taxon>Basidiobolaceae</taxon>
        <taxon>Basidiobolus</taxon>
    </lineage>
</organism>
<dbReference type="PROSITE" id="PS50082">
    <property type="entry name" value="WD_REPEATS_2"/>
    <property type="match status" value="4"/>
</dbReference>
<keyword evidence="1 5" id="KW-0853">WD repeat</keyword>
<keyword evidence="2" id="KW-0677">Repeat</keyword>
<feature type="repeat" description="WD" evidence="5">
    <location>
        <begin position="94"/>
        <end position="136"/>
    </location>
</feature>
<gene>
    <name evidence="6" type="ORF">K7432_008659</name>
</gene>
<keyword evidence="7" id="KW-1185">Reference proteome</keyword>
<dbReference type="Gene3D" id="2.130.10.10">
    <property type="entry name" value="YVTN repeat-like/Quinoprotein amine dehydrogenase"/>
    <property type="match status" value="1"/>
</dbReference>
<dbReference type="SUPFAM" id="SSF50978">
    <property type="entry name" value="WD40 repeat-like"/>
    <property type="match status" value="1"/>
</dbReference>
<evidence type="ECO:0000256" key="3">
    <source>
        <dbReference type="ARBA" id="ARBA00022763"/>
    </source>
</evidence>
<dbReference type="InterPro" id="IPR042238">
    <property type="entry name" value="Rad28/ERCC8/Ckn1/ATCSA-1"/>
</dbReference>
<dbReference type="PANTHER" id="PTHR46202:SF1">
    <property type="entry name" value="DNA EXCISION REPAIR PROTEIN ERCC-8"/>
    <property type="match status" value="1"/>
</dbReference>
<dbReference type="Proteomes" id="UP001479436">
    <property type="component" value="Unassembled WGS sequence"/>
</dbReference>
<dbReference type="InterPro" id="IPR036322">
    <property type="entry name" value="WD40_repeat_dom_sf"/>
</dbReference>
<dbReference type="InterPro" id="IPR001680">
    <property type="entry name" value="WD40_rpt"/>
</dbReference>
<dbReference type="EMBL" id="JASJQH010007366">
    <property type="protein sequence ID" value="KAK9710057.1"/>
    <property type="molecule type" value="Genomic_DNA"/>
</dbReference>
<dbReference type="Pfam" id="PF00400">
    <property type="entry name" value="WD40"/>
    <property type="match status" value="5"/>
</dbReference>
<sequence>MNQFILTRELGLDSPQVFRTFHLMKQVYSIELSHKVELNKEHFGTVNCLSIESIEGRYLLSGGADCAIHVYDLETPSDIDGKIKIDSISNVPRNSGHEYAISGINWYPFDTGLFTTSSFDKTIRVWDTNSMKEVCDFELNGKVYSHDMSPVGNHCLISAAASEPFIRLCDLRSGAFTHSLTGHKGSVITTRWSPRDEYLLASGGADHTIRLWDIRKARACLMSLDQHNAGKEALSTTNVAHSGMVNGLTFTQDGMYLLSTGHDEKMRLWNMTTSENTLTNYGPLIRNKSRSCVSPMIVPSDTCWPPVVYHPSDDHRIFMFDLFEGHLIKEMTGHYGRVTCTSWRPCHEEFYSGGSDYEILAWSPFTSEAVEKKLSKEVDTWSDDDTE</sequence>
<dbReference type="SMART" id="SM00320">
    <property type="entry name" value="WD40"/>
    <property type="match status" value="5"/>
</dbReference>
<dbReference type="PANTHER" id="PTHR46202">
    <property type="entry name" value="DNA EXCISION REPAIR PROTEIN ERCC-8"/>
    <property type="match status" value="1"/>
</dbReference>
<accession>A0ABR2VYA0</accession>